<dbReference type="PANTHER" id="PTHR43861">
    <property type="entry name" value="TRANS-ACONITATE 2-METHYLTRANSFERASE-RELATED"/>
    <property type="match status" value="1"/>
</dbReference>
<dbReference type="Pfam" id="PF13489">
    <property type="entry name" value="Methyltransf_23"/>
    <property type="match status" value="1"/>
</dbReference>
<dbReference type="GO" id="GO:0032259">
    <property type="term" value="P:methylation"/>
    <property type="evidence" value="ECO:0007669"/>
    <property type="project" value="UniProtKB-KW"/>
</dbReference>
<reference evidence="1 2" key="1">
    <citation type="submission" date="2024-06" db="EMBL/GenBank/DDBJ databases">
        <title>Brevundimonas sp. C11.</title>
        <authorList>
            <person name="Maltman C."/>
        </authorList>
    </citation>
    <scope>NUCLEOTIDE SEQUENCE [LARGE SCALE GENOMIC DNA]</scope>
    <source>
        <strain evidence="1 2">C11</strain>
    </source>
</reference>
<keyword evidence="1" id="KW-0489">Methyltransferase</keyword>
<dbReference type="Gene3D" id="3.40.50.150">
    <property type="entry name" value="Vaccinia Virus protein VP39"/>
    <property type="match status" value="1"/>
</dbReference>
<accession>A0ABV1NQR1</accession>
<protein>
    <submittedName>
        <fullName evidence="1">Methyltransferase domain-containing protein</fullName>
    </submittedName>
</protein>
<comment type="caution">
    <text evidence="1">The sequence shown here is derived from an EMBL/GenBank/DDBJ whole genome shotgun (WGS) entry which is preliminary data.</text>
</comment>
<proteinExistence type="predicted"/>
<name>A0ABV1NQR1_9CAUL</name>
<keyword evidence="1" id="KW-0808">Transferase</keyword>
<dbReference type="EMBL" id="JBEGDD010000010">
    <property type="protein sequence ID" value="MEQ7155955.1"/>
    <property type="molecule type" value="Genomic_DNA"/>
</dbReference>
<evidence type="ECO:0000313" key="2">
    <source>
        <dbReference type="Proteomes" id="UP001445732"/>
    </source>
</evidence>
<evidence type="ECO:0000313" key="1">
    <source>
        <dbReference type="EMBL" id="MEQ7155955.1"/>
    </source>
</evidence>
<organism evidence="1 2">
    <name type="scientific">Brevundimonas aurifodinae</name>
    <dbReference type="NCBI Taxonomy" id="1508312"/>
    <lineage>
        <taxon>Bacteria</taxon>
        <taxon>Pseudomonadati</taxon>
        <taxon>Pseudomonadota</taxon>
        <taxon>Alphaproteobacteria</taxon>
        <taxon>Caulobacterales</taxon>
        <taxon>Caulobacteraceae</taxon>
        <taxon>Brevundimonas</taxon>
    </lineage>
</organism>
<dbReference type="RefSeq" id="WP_349685109.1">
    <property type="nucleotide sequence ID" value="NZ_JBEGDD010000010.1"/>
</dbReference>
<dbReference type="SUPFAM" id="SSF53335">
    <property type="entry name" value="S-adenosyl-L-methionine-dependent methyltransferases"/>
    <property type="match status" value="1"/>
</dbReference>
<dbReference type="CDD" id="cd02440">
    <property type="entry name" value="AdoMet_MTases"/>
    <property type="match status" value="1"/>
</dbReference>
<dbReference type="SUPFAM" id="SSF53756">
    <property type="entry name" value="UDP-Glycosyltransferase/glycogen phosphorylase"/>
    <property type="match status" value="1"/>
</dbReference>
<dbReference type="Gene3D" id="3.40.50.2000">
    <property type="entry name" value="Glycogen Phosphorylase B"/>
    <property type="match status" value="1"/>
</dbReference>
<dbReference type="InterPro" id="IPR029063">
    <property type="entry name" value="SAM-dependent_MTases_sf"/>
</dbReference>
<keyword evidence="2" id="KW-1185">Reference proteome</keyword>
<gene>
    <name evidence="1" type="ORF">ABN401_12100</name>
</gene>
<sequence>MTYYSNANPDLLAKIPVTARRVLEIGCGTGGFARAYRDINPSAEYWGVELFAEAAEEARGVLDEVVLGSIEEAAVLAELDARRGDRRFDVLIFGDVLEHLLDPWSVLRTLRERMEPSAVCAICIPNVGHWTLVREQLLGRWNYADAGLLDRTHLRFFSRDTAVEMISTAGWGPLDADARVLWPDKTEAAIKALTPAALSFGGDASKAKRDLSAFQWVLRGVNGPLPPRLAIAALGMKKVGGVTEARVDHPMAALASLPSIRATWGAGTVALPGGAEPGVFVLHRQFLNDETLTGHVEGLVQKGWTVVSDIDDDPHHWPGYVESDFRAFRGVHAVTVSTEPLAEMIRRWNPNVAVFPNAAARLPDAPATTPKAGDRMRVFFGALNRENDWGPVRDQIVALADAHADRIDWVVVHDQGFFDALPASASKTFHPTLPHPKYMALLAGCDIALLPLSDTPFNRLKSDLKLVESASAGVVPVCSRLIYADDPAHGAFAVFADSPDEWHQALLGLIASPDEVKRRRDLGRAHVATHRMHAHEAPRREAWYRDLVTRGADLEAQRQARLAAMAPRQSQNA</sequence>
<dbReference type="Proteomes" id="UP001445732">
    <property type="component" value="Unassembled WGS sequence"/>
</dbReference>
<dbReference type="GO" id="GO:0008168">
    <property type="term" value="F:methyltransferase activity"/>
    <property type="evidence" value="ECO:0007669"/>
    <property type="project" value="UniProtKB-KW"/>
</dbReference>